<dbReference type="InterPro" id="IPR024752">
    <property type="entry name" value="Myb/SANT-like_dom"/>
</dbReference>
<dbReference type="EMBL" id="JACTNZ010000001">
    <property type="protein sequence ID" value="KAG5567753.1"/>
    <property type="molecule type" value="Genomic_DNA"/>
</dbReference>
<proteinExistence type="predicted"/>
<dbReference type="AlphaFoldDB" id="A0AAV6LTH7"/>
<organism evidence="3 4">
    <name type="scientific">Rhododendron griersonianum</name>
    <dbReference type="NCBI Taxonomy" id="479676"/>
    <lineage>
        <taxon>Eukaryota</taxon>
        <taxon>Viridiplantae</taxon>
        <taxon>Streptophyta</taxon>
        <taxon>Embryophyta</taxon>
        <taxon>Tracheophyta</taxon>
        <taxon>Spermatophyta</taxon>
        <taxon>Magnoliopsida</taxon>
        <taxon>eudicotyledons</taxon>
        <taxon>Gunneridae</taxon>
        <taxon>Pentapetalae</taxon>
        <taxon>asterids</taxon>
        <taxon>Ericales</taxon>
        <taxon>Ericaceae</taxon>
        <taxon>Ericoideae</taxon>
        <taxon>Rhodoreae</taxon>
        <taxon>Rhododendron</taxon>
    </lineage>
</organism>
<dbReference type="InterPro" id="IPR045026">
    <property type="entry name" value="LIMYB"/>
</dbReference>
<protein>
    <recommendedName>
        <fullName evidence="2">Myb/SANT-like domain-containing protein</fullName>
    </recommendedName>
</protein>
<dbReference type="PANTHER" id="PTHR47584">
    <property type="match status" value="1"/>
</dbReference>
<reference evidence="3" key="1">
    <citation type="submission" date="2020-08" db="EMBL/GenBank/DDBJ databases">
        <title>Plant Genome Project.</title>
        <authorList>
            <person name="Zhang R.-G."/>
        </authorList>
    </citation>
    <scope>NUCLEOTIDE SEQUENCE</scope>
    <source>
        <strain evidence="3">WSP0</strain>
        <tissue evidence="3">Leaf</tissue>
    </source>
</reference>
<dbReference type="Pfam" id="PF12776">
    <property type="entry name" value="Myb_DNA-bind_3"/>
    <property type="match status" value="1"/>
</dbReference>
<feature type="region of interest" description="Disordered" evidence="1">
    <location>
        <begin position="198"/>
        <end position="218"/>
    </location>
</feature>
<keyword evidence="4" id="KW-1185">Reference proteome</keyword>
<dbReference type="Proteomes" id="UP000823749">
    <property type="component" value="Chromosome 1"/>
</dbReference>
<dbReference type="PANTHER" id="PTHR47584:SF14">
    <property type="entry name" value="L10-INTERACTING MYB DOMAIN-CONTAINING PROTEIN-LIKE"/>
    <property type="match status" value="1"/>
</dbReference>
<comment type="caution">
    <text evidence="3">The sequence shown here is derived from an EMBL/GenBank/DDBJ whole genome shotgun (WGS) entry which is preliminary data.</text>
</comment>
<feature type="domain" description="Myb/SANT-like" evidence="2">
    <location>
        <begin position="27"/>
        <end position="120"/>
    </location>
</feature>
<name>A0AAV6LTH7_9ERIC</name>
<sequence length="371" mass="40997">MATKGNVSIKIEDDDDVEVGGVADSLWSKKNEAFFIDIMEEEVKTLGSRDTGTFQIKSWARMRKSLSARAKNEYSELQIKNKFNQLRTMHTKFKSLCDQSGVGWCAEKGTVTADDTLWEKLYKVNKKAKHFRKKGFPHYTAMTRILGDTTATGFNAHPSVQSPFGTDSSDPSFQLKDDGEIEVTNTVVSGKGKKVFDMKAMKTTEPKESSKSKKRDSLSANLSASLSALAESSKRKVDILEAKHNAKSTSVSVTSQDHGEPQGLLATCIKTLNAMEDLDGASYTKGMKLLKDDPSWRPIVPGMSEQRKKDFLAYVMEVSNARNDVVAVSDNMVFEEGQSSESVNNICKSVGHVHDYESSDTISLKLGLVNF</sequence>
<evidence type="ECO:0000313" key="4">
    <source>
        <dbReference type="Proteomes" id="UP000823749"/>
    </source>
</evidence>
<accession>A0AAV6LTH7</accession>
<feature type="compositionally biased region" description="Basic and acidic residues" evidence="1">
    <location>
        <begin position="198"/>
        <end position="217"/>
    </location>
</feature>
<gene>
    <name evidence="3" type="ORF">RHGRI_003063</name>
</gene>
<evidence type="ECO:0000313" key="3">
    <source>
        <dbReference type="EMBL" id="KAG5567753.1"/>
    </source>
</evidence>
<evidence type="ECO:0000256" key="1">
    <source>
        <dbReference type="SAM" id="MobiDB-lite"/>
    </source>
</evidence>
<evidence type="ECO:0000259" key="2">
    <source>
        <dbReference type="Pfam" id="PF12776"/>
    </source>
</evidence>